<accession>A0A1G2EC72</accession>
<keyword evidence="3" id="KW-0132">Cell division</keyword>
<evidence type="ECO:0000256" key="1">
    <source>
        <dbReference type="ARBA" id="ARBA00004370"/>
    </source>
</evidence>
<comment type="caution">
    <text evidence="10">The sequence shown here is derived from an EMBL/GenBank/DDBJ whole genome shotgun (WGS) entry which is preliminary data.</text>
</comment>
<evidence type="ECO:0000256" key="3">
    <source>
        <dbReference type="ARBA" id="ARBA00022618"/>
    </source>
</evidence>
<reference evidence="10 11" key="1">
    <citation type="journal article" date="2016" name="Nat. Commun.">
        <title>Thousands of microbial genomes shed light on interconnected biogeochemical processes in an aquifer system.</title>
        <authorList>
            <person name="Anantharaman K."/>
            <person name="Brown C.T."/>
            <person name="Hug L.A."/>
            <person name="Sharon I."/>
            <person name="Castelle C.J."/>
            <person name="Probst A.J."/>
            <person name="Thomas B.C."/>
            <person name="Singh A."/>
            <person name="Wilkins M.J."/>
            <person name="Karaoz U."/>
            <person name="Brodie E.L."/>
            <person name="Williams K.H."/>
            <person name="Hubbard S.S."/>
            <person name="Banfield J.F."/>
        </authorList>
    </citation>
    <scope>NUCLEOTIDE SEQUENCE [LARGE SCALE GENOMIC DNA]</scope>
</reference>
<evidence type="ECO:0000313" key="10">
    <source>
        <dbReference type="EMBL" id="OGZ23202.1"/>
    </source>
</evidence>
<feature type="domain" description="POTRA" evidence="9">
    <location>
        <begin position="46"/>
        <end position="122"/>
    </location>
</feature>
<organism evidence="10 11">
    <name type="scientific">Candidatus Nealsonbacteria bacterium RIFCSPLOWO2_01_FULL_41_9</name>
    <dbReference type="NCBI Taxonomy" id="1801671"/>
    <lineage>
        <taxon>Bacteria</taxon>
        <taxon>Candidatus Nealsoniibacteriota</taxon>
    </lineage>
</organism>
<evidence type="ECO:0000256" key="4">
    <source>
        <dbReference type="ARBA" id="ARBA00022692"/>
    </source>
</evidence>
<dbReference type="Proteomes" id="UP000176406">
    <property type="component" value="Unassembled WGS sequence"/>
</dbReference>
<evidence type="ECO:0000313" key="11">
    <source>
        <dbReference type="Proteomes" id="UP000176406"/>
    </source>
</evidence>
<dbReference type="GO" id="GO:0005886">
    <property type="term" value="C:plasma membrane"/>
    <property type="evidence" value="ECO:0007669"/>
    <property type="project" value="TreeGrafter"/>
</dbReference>
<keyword evidence="2" id="KW-1003">Cell membrane</keyword>
<dbReference type="InterPro" id="IPR005548">
    <property type="entry name" value="Cell_div_FtsQ/DivIB_C"/>
</dbReference>
<evidence type="ECO:0000256" key="5">
    <source>
        <dbReference type="ARBA" id="ARBA00022989"/>
    </source>
</evidence>
<evidence type="ECO:0000256" key="7">
    <source>
        <dbReference type="ARBA" id="ARBA00023306"/>
    </source>
</evidence>
<dbReference type="InterPro" id="IPR050487">
    <property type="entry name" value="FtsQ_DivIB"/>
</dbReference>
<sequence length="260" mass="30257">MIKSYRKPYRVKKKKSVLKSRLFWRVVLVLIFMGVSSYFFFLSSIFKIKEINISGNPAFAEATAGRQKILYQKIQKLLDTKNIFLIDFEEIKKEILEKFPQIASINIERKFPESITVQVEERRGVAIFCQIDSCFLIDKEGVIFENVSDKLGLVTIRPSLIESKRLGEKVLETSHMSSILNIESKLRGDFKIAVEEILAVSNERLNIETLEGWEIYFDPSKDLDWQITKLKAVLEQEISAEKRKNLEYIELRFGNLASYK</sequence>
<protein>
    <recommendedName>
        <fullName evidence="9">POTRA domain-containing protein</fullName>
    </recommendedName>
</protein>
<dbReference type="PANTHER" id="PTHR37820:SF1">
    <property type="entry name" value="CELL DIVISION PROTEIN FTSQ"/>
    <property type="match status" value="1"/>
</dbReference>
<name>A0A1G2EC72_9BACT</name>
<dbReference type="InterPro" id="IPR013685">
    <property type="entry name" value="POTRA_FtsQ_type"/>
</dbReference>
<feature type="transmembrane region" description="Helical" evidence="8">
    <location>
        <begin position="22"/>
        <end position="41"/>
    </location>
</feature>
<evidence type="ECO:0000256" key="6">
    <source>
        <dbReference type="ARBA" id="ARBA00023136"/>
    </source>
</evidence>
<dbReference type="PANTHER" id="PTHR37820">
    <property type="entry name" value="CELL DIVISION PROTEIN DIVIB"/>
    <property type="match status" value="1"/>
</dbReference>
<keyword evidence="6 8" id="KW-0472">Membrane</keyword>
<dbReference type="PROSITE" id="PS51779">
    <property type="entry name" value="POTRA"/>
    <property type="match status" value="1"/>
</dbReference>
<dbReference type="Pfam" id="PF08478">
    <property type="entry name" value="POTRA_1"/>
    <property type="match status" value="1"/>
</dbReference>
<keyword evidence="7" id="KW-0131">Cell cycle</keyword>
<dbReference type="GO" id="GO:0051301">
    <property type="term" value="P:cell division"/>
    <property type="evidence" value="ECO:0007669"/>
    <property type="project" value="UniProtKB-KW"/>
</dbReference>
<keyword evidence="5 8" id="KW-1133">Transmembrane helix</keyword>
<dbReference type="EMBL" id="MHMG01000023">
    <property type="protein sequence ID" value="OGZ23202.1"/>
    <property type="molecule type" value="Genomic_DNA"/>
</dbReference>
<dbReference type="Pfam" id="PF03799">
    <property type="entry name" value="FtsQ_DivIB_C"/>
    <property type="match status" value="1"/>
</dbReference>
<evidence type="ECO:0000256" key="8">
    <source>
        <dbReference type="SAM" id="Phobius"/>
    </source>
</evidence>
<keyword evidence="4 8" id="KW-0812">Transmembrane</keyword>
<dbReference type="AlphaFoldDB" id="A0A1G2EC72"/>
<evidence type="ECO:0000256" key="2">
    <source>
        <dbReference type="ARBA" id="ARBA00022475"/>
    </source>
</evidence>
<evidence type="ECO:0000259" key="9">
    <source>
        <dbReference type="PROSITE" id="PS51779"/>
    </source>
</evidence>
<proteinExistence type="predicted"/>
<gene>
    <name evidence="10" type="ORF">A3A08_00915</name>
</gene>
<comment type="subcellular location">
    <subcellularLocation>
        <location evidence="1">Membrane</location>
    </subcellularLocation>
</comment>
<dbReference type="InterPro" id="IPR034746">
    <property type="entry name" value="POTRA"/>
</dbReference>
<dbReference type="Gene3D" id="3.10.20.310">
    <property type="entry name" value="membrane protein fhac"/>
    <property type="match status" value="1"/>
</dbReference>